<feature type="DNA-binding region" description="Fork-head" evidence="10">
    <location>
        <begin position="1035"/>
        <end position="1130"/>
    </location>
</feature>
<keyword evidence="8 10" id="KW-0539">Nucleus</keyword>
<dbReference type="SUPFAM" id="SSF46785">
    <property type="entry name" value="Winged helix' DNA-binding domain"/>
    <property type="match status" value="1"/>
</dbReference>
<dbReference type="OrthoDB" id="5954824at2759"/>
<dbReference type="InterPro" id="IPR036390">
    <property type="entry name" value="WH_DNA-bd_sf"/>
</dbReference>
<feature type="region of interest" description="Disordered" evidence="11">
    <location>
        <begin position="609"/>
        <end position="644"/>
    </location>
</feature>
<keyword evidence="6 10" id="KW-0238">DNA-binding</keyword>
<feature type="compositionally biased region" description="Basic and acidic residues" evidence="11">
    <location>
        <begin position="867"/>
        <end position="882"/>
    </location>
</feature>
<dbReference type="InterPro" id="IPR047515">
    <property type="entry name" value="FH_FOXL2"/>
</dbReference>
<feature type="compositionally biased region" description="Acidic residues" evidence="11">
    <location>
        <begin position="66"/>
        <end position="84"/>
    </location>
</feature>
<feature type="compositionally biased region" description="Basic and acidic residues" evidence="11">
    <location>
        <begin position="134"/>
        <end position="161"/>
    </location>
</feature>
<dbReference type="Gene3D" id="1.10.10.10">
    <property type="entry name" value="Winged helix-like DNA-binding domain superfamily/Winged helix DNA-binding domain"/>
    <property type="match status" value="1"/>
</dbReference>
<dbReference type="PROSITE" id="PS00658">
    <property type="entry name" value="FORK_HEAD_2"/>
    <property type="match status" value="1"/>
</dbReference>
<dbReference type="STRING" id="158441.A0A226E5U4"/>
<dbReference type="SMART" id="SM00339">
    <property type="entry name" value="FH"/>
    <property type="match status" value="1"/>
</dbReference>
<name>A0A226E5U4_FOLCA</name>
<evidence type="ECO:0000256" key="8">
    <source>
        <dbReference type="ARBA" id="ARBA00023242"/>
    </source>
</evidence>
<feature type="region of interest" description="Disordered" evidence="11">
    <location>
        <begin position="312"/>
        <end position="420"/>
    </location>
</feature>
<evidence type="ECO:0000259" key="12">
    <source>
        <dbReference type="PROSITE" id="PS50039"/>
    </source>
</evidence>
<dbReference type="PROSITE" id="PS00657">
    <property type="entry name" value="FORK_HEAD_1"/>
    <property type="match status" value="1"/>
</dbReference>
<evidence type="ECO:0000256" key="9">
    <source>
        <dbReference type="ARBA" id="ARBA00034872"/>
    </source>
</evidence>
<evidence type="ECO:0000256" key="10">
    <source>
        <dbReference type="PROSITE-ProRule" id="PRU00089"/>
    </source>
</evidence>
<evidence type="ECO:0000256" key="7">
    <source>
        <dbReference type="ARBA" id="ARBA00023163"/>
    </source>
</evidence>
<dbReference type="GO" id="GO:0009653">
    <property type="term" value="P:anatomical structure morphogenesis"/>
    <property type="evidence" value="ECO:0007669"/>
    <property type="project" value="TreeGrafter"/>
</dbReference>
<dbReference type="GO" id="GO:0000981">
    <property type="term" value="F:DNA-binding transcription factor activity, RNA polymerase II-specific"/>
    <property type="evidence" value="ECO:0007669"/>
    <property type="project" value="TreeGrafter"/>
</dbReference>
<dbReference type="GO" id="GO:0000978">
    <property type="term" value="F:RNA polymerase II cis-regulatory region sequence-specific DNA binding"/>
    <property type="evidence" value="ECO:0007669"/>
    <property type="project" value="TreeGrafter"/>
</dbReference>
<keyword evidence="14" id="KW-1185">Reference proteome</keyword>
<keyword evidence="4" id="KW-0832">Ubl conjugation</keyword>
<dbReference type="InterPro" id="IPR030456">
    <property type="entry name" value="TF_fork_head_CS_2"/>
</dbReference>
<feature type="compositionally biased region" description="Polar residues" evidence="11">
    <location>
        <begin position="975"/>
        <end position="987"/>
    </location>
</feature>
<dbReference type="InterPro" id="IPR001766">
    <property type="entry name" value="Fork_head_dom"/>
</dbReference>
<feature type="compositionally biased region" description="Acidic residues" evidence="11">
    <location>
        <begin position="374"/>
        <end position="388"/>
    </location>
</feature>
<keyword evidence="2" id="KW-0597">Phosphoprotein</keyword>
<dbReference type="PANTHER" id="PTHR11829:SF411">
    <property type="entry name" value="FORKHEAD BOX PROTEIN L2"/>
    <property type="match status" value="1"/>
</dbReference>
<feature type="region of interest" description="Disordered" evidence="11">
    <location>
        <begin position="29"/>
        <end position="175"/>
    </location>
</feature>
<dbReference type="PRINTS" id="PR00053">
    <property type="entry name" value="FORKHEAD"/>
</dbReference>
<evidence type="ECO:0000313" key="13">
    <source>
        <dbReference type="EMBL" id="OXA53003.1"/>
    </source>
</evidence>
<evidence type="ECO:0000256" key="6">
    <source>
        <dbReference type="ARBA" id="ARBA00023125"/>
    </source>
</evidence>
<dbReference type="GO" id="GO:0005634">
    <property type="term" value="C:nucleus"/>
    <property type="evidence" value="ECO:0007669"/>
    <property type="project" value="UniProtKB-SubCell"/>
</dbReference>
<evidence type="ECO:0000256" key="2">
    <source>
        <dbReference type="ARBA" id="ARBA00022553"/>
    </source>
</evidence>
<dbReference type="EMBL" id="LNIX01000006">
    <property type="protein sequence ID" value="OXA53003.1"/>
    <property type="molecule type" value="Genomic_DNA"/>
</dbReference>
<comment type="subcellular location">
    <subcellularLocation>
        <location evidence="10">Nucleus</location>
    </subcellularLocation>
</comment>
<dbReference type="FunFam" id="1.10.10.10:FF:000598">
    <property type="entry name" value="forkhead box protein I1 isoform X2"/>
    <property type="match status" value="1"/>
</dbReference>
<feature type="compositionally biased region" description="Basic residues" evidence="11">
    <location>
        <begin position="804"/>
        <end position="815"/>
    </location>
</feature>
<evidence type="ECO:0000256" key="3">
    <source>
        <dbReference type="ARBA" id="ARBA00022782"/>
    </source>
</evidence>
<dbReference type="InterPro" id="IPR018122">
    <property type="entry name" value="TF_fork_head_CS_1"/>
</dbReference>
<dbReference type="CDD" id="cd20028">
    <property type="entry name" value="FH_FOXL2"/>
    <property type="match status" value="1"/>
</dbReference>
<feature type="compositionally biased region" description="Low complexity" evidence="11">
    <location>
        <begin position="622"/>
        <end position="644"/>
    </location>
</feature>
<dbReference type="PANTHER" id="PTHR11829">
    <property type="entry name" value="FORKHEAD BOX PROTEIN"/>
    <property type="match status" value="1"/>
</dbReference>
<feature type="compositionally biased region" description="Acidic residues" evidence="11">
    <location>
        <begin position="278"/>
        <end position="288"/>
    </location>
</feature>
<sequence length="1258" mass="136941">MPNFEKGIEVSNCNILSETSTPEFHLCTGRGDGCSFESEQHHAANSTSKELRHYDMSSPQESYEGGQDDVEEMGEDHENEEQLCLDERSEEHDDDDDDELDDSASPDGDLVIEETPTLEEGYDEDEDDDDDDHDDTHSDPVENASEVKTELEEEEETRKIDNNNSTNSGVAEYPGTVVNEEGIAYIAEQEGGTTHDAPHIMSAENGQYPYSFREFRGHQEEYGDDDDGGEAIDYSNSGITRSTAAAIVTTKATPTKHVHYDGFRSPGRDSQPSSATDSGDEDCEDDYEEELETIARNYQAEQMALARSRTAGIARINHAGDDDDDDDEEEDEEEEEGGQPPPLYLCEGGKSNHSSNSDGPNMNKGDKKVKAGDENEETASTEETDTEECEKPKSSNMEIATGEGGYQQQQSRLFHGSSSAAGCHFPEDRVAYIMDPADGGPKLIRFHESYPDYEDKLPDSYHHQAGGERGDLEYQHQFQGHPIIFGGHTSNYVNQAGGYWCLEEGSNSTLHIEREEVVVSEPRRALLQGESSESENSNGVQAPFLGAATAHKGEDGDINGNFYPHNGLLRETTLIPPRIKKESIVTTIIGEREKGNLATLSQYLDDEENNASGLDSEEGNVPLPLTSPSSSSPNSPTKLTISSSSSAPLLSASAVVQQTTAGEFGLNSPPAAGLFQEGYIDPVPSAPPDPYFDNMNMNMPISCFKSYFPLKSEKILDPSPYHHGPTGSPLDSQFHQHSSDNSPHHHHHHHHQHQQLSTCQQQEGLGQHTLSHHPLSQHPDIFKSYTHLIPERLPVFNSEDMKGKYNHHPHHHPPHHSPPNHSSYTHLHGHLHYGGHSLSRPPHSSFSHHGPDLPGDDGDDGDDAMNEDDRHHEGGSGDHEISRGGGGRGNQIVGSHDHTSVDTSCESPEEGVGITKTIVAYGMSRALVTSIKNSSSTSASDPGNNLEKGSGGPMDIVSMAMSSSHANSDSDGSTPPRSSSVSQQDSPFASIHGGGSGGHNNYNAKDSKSNSSNAPSGASTNSPNSNGDMSDPSAKPPYSYVALITMAIKDSPNQKATLSEIYNYISRKFPYFENGNKKGWQNSIRHNLSLNECFLKVPRAGGGERKGNDWTLAPDCGEMFENGNYRRRKRMKQRQLSRFPPYSKSFLADHFNSLHVPSNFIGAPGYRGSTPWGLSGMQGSPQFPYSSSGGGVTRTPIGSQGLAYSHIAGQLQSPFSPNVPSSVNSYNQFGSGGSYGPPPCSASSMYNYWTSAESKKNI</sequence>
<dbReference type="InterPro" id="IPR050211">
    <property type="entry name" value="FOX_domain-containing"/>
</dbReference>
<feature type="compositionally biased region" description="Acidic residues" evidence="11">
    <location>
        <begin position="854"/>
        <end position="866"/>
    </location>
</feature>
<comment type="caution">
    <text evidence="13">The sequence shown here is derived from an EMBL/GenBank/DDBJ whole genome shotgun (WGS) entry which is preliminary data.</text>
</comment>
<proteinExistence type="predicted"/>
<dbReference type="PROSITE" id="PS50039">
    <property type="entry name" value="FORK_HEAD_3"/>
    <property type="match status" value="1"/>
</dbReference>
<feature type="compositionally biased region" description="Polar residues" evidence="11">
    <location>
        <begin position="406"/>
        <end position="420"/>
    </location>
</feature>
<evidence type="ECO:0000313" key="14">
    <source>
        <dbReference type="Proteomes" id="UP000198287"/>
    </source>
</evidence>
<protein>
    <recommendedName>
        <fullName evidence="9">Forkhead box protein L2</fullName>
    </recommendedName>
</protein>
<evidence type="ECO:0000256" key="1">
    <source>
        <dbReference type="ARBA" id="ARBA00022499"/>
    </source>
</evidence>
<feature type="region of interest" description="Disordered" evidence="11">
    <location>
        <begin position="250"/>
        <end position="288"/>
    </location>
</feature>
<evidence type="ECO:0000256" key="11">
    <source>
        <dbReference type="SAM" id="MobiDB-lite"/>
    </source>
</evidence>
<keyword evidence="3" id="KW-0221">Differentiation</keyword>
<feature type="compositionally biased region" description="Low complexity" evidence="11">
    <location>
        <begin position="1000"/>
        <end position="1027"/>
    </location>
</feature>
<feature type="compositionally biased region" description="Acidic residues" evidence="11">
    <location>
        <begin position="321"/>
        <end position="337"/>
    </location>
</feature>
<keyword evidence="1" id="KW-1017">Isopeptide bond</keyword>
<gene>
    <name evidence="13" type="ORF">Fcan01_12437</name>
</gene>
<organism evidence="13 14">
    <name type="scientific">Folsomia candida</name>
    <name type="common">Springtail</name>
    <dbReference type="NCBI Taxonomy" id="158441"/>
    <lineage>
        <taxon>Eukaryota</taxon>
        <taxon>Metazoa</taxon>
        <taxon>Ecdysozoa</taxon>
        <taxon>Arthropoda</taxon>
        <taxon>Hexapoda</taxon>
        <taxon>Collembola</taxon>
        <taxon>Entomobryomorpha</taxon>
        <taxon>Isotomoidea</taxon>
        <taxon>Isotomidae</taxon>
        <taxon>Proisotominae</taxon>
        <taxon>Folsomia</taxon>
    </lineage>
</organism>
<evidence type="ECO:0000256" key="5">
    <source>
        <dbReference type="ARBA" id="ARBA00023015"/>
    </source>
</evidence>
<dbReference type="AlphaFoldDB" id="A0A226E5U4"/>
<dbReference type="Pfam" id="PF00250">
    <property type="entry name" value="Forkhead"/>
    <property type="match status" value="1"/>
</dbReference>
<dbReference type="InterPro" id="IPR036388">
    <property type="entry name" value="WH-like_DNA-bd_sf"/>
</dbReference>
<feature type="compositionally biased region" description="Basic residues" evidence="11">
    <location>
        <begin position="744"/>
        <end position="753"/>
    </location>
</feature>
<feature type="compositionally biased region" description="Polar residues" evidence="11">
    <location>
        <begin position="351"/>
        <end position="360"/>
    </location>
</feature>
<feature type="compositionally biased region" description="Low complexity" evidence="11">
    <location>
        <begin position="958"/>
        <end position="973"/>
    </location>
</feature>
<feature type="compositionally biased region" description="Acidic residues" evidence="11">
    <location>
        <begin position="92"/>
        <end position="133"/>
    </location>
</feature>
<feature type="region of interest" description="Disordered" evidence="11">
    <location>
        <begin position="932"/>
        <end position="1033"/>
    </location>
</feature>
<dbReference type="GO" id="GO:0030154">
    <property type="term" value="P:cell differentiation"/>
    <property type="evidence" value="ECO:0007669"/>
    <property type="project" value="UniProtKB-KW"/>
</dbReference>
<keyword evidence="5" id="KW-0805">Transcription regulation</keyword>
<accession>A0A226E5U4</accession>
<feature type="region of interest" description="Disordered" evidence="11">
    <location>
        <begin position="718"/>
        <end position="778"/>
    </location>
</feature>
<evidence type="ECO:0000256" key="4">
    <source>
        <dbReference type="ARBA" id="ARBA00022843"/>
    </source>
</evidence>
<feature type="domain" description="Fork-head" evidence="12">
    <location>
        <begin position="1035"/>
        <end position="1130"/>
    </location>
</feature>
<keyword evidence="7" id="KW-0804">Transcription</keyword>
<feature type="region of interest" description="Disordered" evidence="11">
    <location>
        <begin position="799"/>
        <end position="909"/>
    </location>
</feature>
<feature type="compositionally biased region" description="Basic and acidic residues" evidence="11">
    <location>
        <begin position="364"/>
        <end position="373"/>
    </location>
</feature>
<reference evidence="13 14" key="1">
    <citation type="submission" date="2015-12" db="EMBL/GenBank/DDBJ databases">
        <title>The genome of Folsomia candida.</title>
        <authorList>
            <person name="Faddeeva A."/>
            <person name="Derks M.F."/>
            <person name="Anvar Y."/>
            <person name="Smit S."/>
            <person name="Van Straalen N."/>
            <person name="Roelofs D."/>
        </authorList>
    </citation>
    <scope>NUCLEOTIDE SEQUENCE [LARGE SCALE GENOMIC DNA]</scope>
    <source>
        <strain evidence="13 14">VU population</strain>
        <tissue evidence="13">Whole body</tissue>
    </source>
</reference>
<dbReference type="Proteomes" id="UP000198287">
    <property type="component" value="Unassembled WGS sequence"/>
</dbReference>